<dbReference type="Gene3D" id="3.40.50.12780">
    <property type="entry name" value="N-terminal domain of ligase-like"/>
    <property type="match status" value="1"/>
</dbReference>
<dbReference type="OrthoDB" id="10253869at2759"/>
<dbReference type="Proteomes" id="UP000499080">
    <property type="component" value="Unassembled WGS sequence"/>
</dbReference>
<evidence type="ECO:0000313" key="4">
    <source>
        <dbReference type="EMBL" id="GBM46102.1"/>
    </source>
</evidence>
<dbReference type="InterPro" id="IPR042099">
    <property type="entry name" value="ANL_N_sf"/>
</dbReference>
<dbReference type="EMBL" id="BGPR01001123">
    <property type="protein sequence ID" value="GBM46102.1"/>
    <property type="molecule type" value="Genomic_DNA"/>
</dbReference>
<dbReference type="GO" id="GO:0030729">
    <property type="term" value="F:acetoacetate-CoA ligase activity"/>
    <property type="evidence" value="ECO:0007669"/>
    <property type="project" value="TreeGrafter"/>
</dbReference>
<comment type="caution">
    <text evidence="4">The sequence shown here is derived from an EMBL/GenBank/DDBJ whole genome shotgun (WGS) entry which is preliminary data.</text>
</comment>
<evidence type="ECO:0000259" key="2">
    <source>
        <dbReference type="Pfam" id="PF00501"/>
    </source>
</evidence>
<dbReference type="Pfam" id="PF16177">
    <property type="entry name" value="ACAS_N"/>
    <property type="match status" value="1"/>
</dbReference>
<dbReference type="AlphaFoldDB" id="A0A4Y2FX49"/>
<dbReference type="InterPro" id="IPR000873">
    <property type="entry name" value="AMP-dep_synth/lig_dom"/>
</dbReference>
<feature type="domain" description="AMP-dependent synthetase/ligase" evidence="2">
    <location>
        <begin position="105"/>
        <end position="484"/>
    </location>
</feature>
<dbReference type="PANTHER" id="PTHR42921:SF1">
    <property type="entry name" value="ACETOACETYL-COA SYNTHETASE"/>
    <property type="match status" value="1"/>
</dbReference>
<dbReference type="InterPro" id="IPR032387">
    <property type="entry name" value="ACAS_N"/>
</dbReference>
<evidence type="ECO:0000259" key="3">
    <source>
        <dbReference type="Pfam" id="PF16177"/>
    </source>
</evidence>
<dbReference type="SUPFAM" id="SSF56801">
    <property type="entry name" value="Acetyl-CoA synthetase-like"/>
    <property type="match status" value="1"/>
</dbReference>
<dbReference type="InterPro" id="IPR020845">
    <property type="entry name" value="AMP-binding_CS"/>
</dbReference>
<name>A0A4Y2FX49_ARAVE</name>
<keyword evidence="5" id="KW-1185">Reference proteome</keyword>
<dbReference type="PROSITE" id="PS00455">
    <property type="entry name" value="AMP_BINDING"/>
    <property type="match status" value="1"/>
</dbReference>
<dbReference type="Pfam" id="PF00501">
    <property type="entry name" value="AMP-binding"/>
    <property type="match status" value="1"/>
</dbReference>
<gene>
    <name evidence="4" type="primary">AACS_0</name>
    <name evidence="4" type="ORF">AVEN_236120_1</name>
</gene>
<organism evidence="4 5">
    <name type="scientific">Araneus ventricosus</name>
    <name type="common">Orbweaver spider</name>
    <name type="synonym">Epeira ventricosa</name>
    <dbReference type="NCBI Taxonomy" id="182803"/>
    <lineage>
        <taxon>Eukaryota</taxon>
        <taxon>Metazoa</taxon>
        <taxon>Ecdysozoa</taxon>
        <taxon>Arthropoda</taxon>
        <taxon>Chelicerata</taxon>
        <taxon>Arachnida</taxon>
        <taxon>Araneae</taxon>
        <taxon>Araneomorphae</taxon>
        <taxon>Entelegynae</taxon>
        <taxon>Araneoidea</taxon>
        <taxon>Araneidae</taxon>
        <taxon>Araneus</taxon>
    </lineage>
</organism>
<accession>A0A4Y2FX49</accession>
<comment type="similarity">
    <text evidence="1">Belongs to the ATP-dependent AMP-binding enzyme family.</text>
</comment>
<feature type="domain" description="Acetyl-coenzyme A synthetase N-terminal" evidence="3">
    <location>
        <begin position="41"/>
        <end position="98"/>
    </location>
</feature>
<protein>
    <submittedName>
        <fullName evidence="4">Acetoacetyl-CoA synthetase</fullName>
    </submittedName>
</protein>
<evidence type="ECO:0000313" key="5">
    <source>
        <dbReference type="Proteomes" id="UP000499080"/>
    </source>
</evidence>
<dbReference type="Gene3D" id="3.30.300.30">
    <property type="match status" value="1"/>
</dbReference>
<dbReference type="PANTHER" id="PTHR42921">
    <property type="entry name" value="ACETOACETYL-COA SYNTHETASE"/>
    <property type="match status" value="1"/>
</dbReference>
<proteinExistence type="inferred from homology"/>
<sequence>MSLRDFSNIPVMRKPDGAPGFYFNKLERLIEEKYNTKFNNYWEFHKWTTDHLAEFWSEFWDFVGIVHSKRFDEVIDCSVPMSDFPEWFKGAKLNYAENLLKFRDNRTAIIEAGEDKDPRYITFAEMYEESRLYAAAFRKFGIKKGDVVACYVSNRPEALFAMHATTSIGAIWTGALPLFGAQAVLYRMKQVNPRILLTIDRFPNDREEIDMLPKVKEVVNNLPSLEKVLIIPSKKESKLKDISDIRNSCFLDDFLKLGLDENGAVPEMEFEQVSFSHPVFINFTSGTTGLPKAMMHGSGALMPTAKDFWLQMDSDRDSIWFSMSPVGWVSWNMTCALHFCGIGVLLYEGVPYYLSPTYFWDLVDKHKLTHLFLPANVTDDLEKFGYIPTEKHDLSNLKAAMAGGSIVKPQAYDFFYNIVKKDIFFCATYGSTEVVGTCISMEKSVPIYRGESPVAALAVDMQCVNEEGKPIEGEYGELIIGKPAPFLLLGLWGDSDGSRARKSYYEKFPVDMFPEVRDCICVSQYNKDLDERAVLFLKMTEGFFFNDDIVKRIQEAITKELTSAHIPDVILETQDIPYSINGKKMEIIVKNIINKRPYNKDNVMNPECLKNFCDIPILQQEF</sequence>
<reference evidence="4 5" key="1">
    <citation type="journal article" date="2019" name="Sci. Rep.">
        <title>Orb-weaving spider Araneus ventricosus genome elucidates the spidroin gene catalogue.</title>
        <authorList>
            <person name="Kono N."/>
            <person name="Nakamura H."/>
            <person name="Ohtoshi R."/>
            <person name="Moran D.A.P."/>
            <person name="Shinohara A."/>
            <person name="Yoshida Y."/>
            <person name="Fujiwara M."/>
            <person name="Mori M."/>
            <person name="Tomita M."/>
            <person name="Arakawa K."/>
        </authorList>
    </citation>
    <scope>NUCLEOTIDE SEQUENCE [LARGE SCALE GENOMIC DNA]</scope>
</reference>
<evidence type="ECO:0000256" key="1">
    <source>
        <dbReference type="ARBA" id="ARBA00006432"/>
    </source>
</evidence>
<dbReference type="InterPro" id="IPR045851">
    <property type="entry name" value="AMP-bd_C_sf"/>
</dbReference>